<feature type="region of interest" description="Disordered" evidence="1">
    <location>
        <begin position="501"/>
        <end position="536"/>
    </location>
</feature>
<feature type="region of interest" description="Disordered" evidence="1">
    <location>
        <begin position="551"/>
        <end position="683"/>
    </location>
</feature>
<feature type="region of interest" description="Disordered" evidence="1">
    <location>
        <begin position="90"/>
        <end position="109"/>
    </location>
</feature>
<evidence type="ECO:0000313" key="3">
    <source>
        <dbReference type="Proteomes" id="UP000297245"/>
    </source>
</evidence>
<feature type="compositionally biased region" description="Basic and acidic residues" evidence="1">
    <location>
        <begin position="371"/>
        <end position="383"/>
    </location>
</feature>
<keyword evidence="3" id="KW-1185">Reference proteome</keyword>
<protein>
    <submittedName>
        <fullName evidence="2">Uncharacterized protein</fullName>
    </submittedName>
</protein>
<feature type="region of interest" description="Disordered" evidence="1">
    <location>
        <begin position="705"/>
        <end position="734"/>
    </location>
</feature>
<feature type="compositionally biased region" description="Polar residues" evidence="1">
    <location>
        <begin position="591"/>
        <end position="600"/>
    </location>
</feature>
<feature type="compositionally biased region" description="Low complexity" evidence="1">
    <location>
        <begin position="671"/>
        <end position="682"/>
    </location>
</feature>
<evidence type="ECO:0000256" key="1">
    <source>
        <dbReference type="SAM" id="MobiDB-lite"/>
    </source>
</evidence>
<proteinExistence type="predicted"/>
<feature type="compositionally biased region" description="Low complexity" evidence="1">
    <location>
        <begin position="444"/>
        <end position="455"/>
    </location>
</feature>
<feature type="compositionally biased region" description="Basic and acidic residues" evidence="1">
    <location>
        <begin position="579"/>
        <end position="588"/>
    </location>
</feature>
<gene>
    <name evidence="2" type="ORF">K435DRAFT_971829</name>
</gene>
<evidence type="ECO:0000313" key="2">
    <source>
        <dbReference type="EMBL" id="THU82820.1"/>
    </source>
</evidence>
<organism evidence="2 3">
    <name type="scientific">Dendrothele bispora (strain CBS 962.96)</name>
    <dbReference type="NCBI Taxonomy" id="1314807"/>
    <lineage>
        <taxon>Eukaryota</taxon>
        <taxon>Fungi</taxon>
        <taxon>Dikarya</taxon>
        <taxon>Basidiomycota</taxon>
        <taxon>Agaricomycotina</taxon>
        <taxon>Agaricomycetes</taxon>
        <taxon>Agaricomycetidae</taxon>
        <taxon>Agaricales</taxon>
        <taxon>Agaricales incertae sedis</taxon>
        <taxon>Dendrothele</taxon>
    </lineage>
</organism>
<dbReference type="EMBL" id="ML179706">
    <property type="protein sequence ID" value="THU82820.1"/>
    <property type="molecule type" value="Genomic_DNA"/>
</dbReference>
<feature type="compositionally biased region" description="Low complexity" evidence="1">
    <location>
        <begin position="501"/>
        <end position="516"/>
    </location>
</feature>
<feature type="compositionally biased region" description="Pro residues" evidence="1">
    <location>
        <begin position="719"/>
        <end position="731"/>
    </location>
</feature>
<feature type="compositionally biased region" description="Low complexity" evidence="1">
    <location>
        <begin position="97"/>
        <end position="109"/>
    </location>
</feature>
<dbReference type="AlphaFoldDB" id="A0A4S8L365"/>
<feature type="compositionally biased region" description="Low complexity" evidence="1">
    <location>
        <begin position="618"/>
        <end position="642"/>
    </location>
</feature>
<feature type="compositionally biased region" description="Basic and acidic residues" evidence="1">
    <location>
        <begin position="601"/>
        <end position="610"/>
    </location>
</feature>
<accession>A0A4S8L365</accession>
<reference evidence="2 3" key="1">
    <citation type="journal article" date="2019" name="Nat. Ecol. Evol.">
        <title>Megaphylogeny resolves global patterns of mushroom evolution.</title>
        <authorList>
            <person name="Varga T."/>
            <person name="Krizsan K."/>
            <person name="Foldi C."/>
            <person name="Dima B."/>
            <person name="Sanchez-Garcia M."/>
            <person name="Sanchez-Ramirez S."/>
            <person name="Szollosi G.J."/>
            <person name="Szarkandi J.G."/>
            <person name="Papp V."/>
            <person name="Albert L."/>
            <person name="Andreopoulos W."/>
            <person name="Angelini C."/>
            <person name="Antonin V."/>
            <person name="Barry K.W."/>
            <person name="Bougher N.L."/>
            <person name="Buchanan P."/>
            <person name="Buyck B."/>
            <person name="Bense V."/>
            <person name="Catcheside P."/>
            <person name="Chovatia M."/>
            <person name="Cooper J."/>
            <person name="Damon W."/>
            <person name="Desjardin D."/>
            <person name="Finy P."/>
            <person name="Geml J."/>
            <person name="Haridas S."/>
            <person name="Hughes K."/>
            <person name="Justo A."/>
            <person name="Karasinski D."/>
            <person name="Kautmanova I."/>
            <person name="Kiss B."/>
            <person name="Kocsube S."/>
            <person name="Kotiranta H."/>
            <person name="LaButti K.M."/>
            <person name="Lechner B.E."/>
            <person name="Liimatainen K."/>
            <person name="Lipzen A."/>
            <person name="Lukacs Z."/>
            <person name="Mihaltcheva S."/>
            <person name="Morgado L.N."/>
            <person name="Niskanen T."/>
            <person name="Noordeloos M.E."/>
            <person name="Ohm R.A."/>
            <person name="Ortiz-Santana B."/>
            <person name="Ovrebo C."/>
            <person name="Racz N."/>
            <person name="Riley R."/>
            <person name="Savchenko A."/>
            <person name="Shiryaev A."/>
            <person name="Soop K."/>
            <person name="Spirin V."/>
            <person name="Szebenyi C."/>
            <person name="Tomsovsky M."/>
            <person name="Tulloss R.E."/>
            <person name="Uehling J."/>
            <person name="Grigoriev I.V."/>
            <person name="Vagvolgyi C."/>
            <person name="Papp T."/>
            <person name="Martin F.M."/>
            <person name="Miettinen O."/>
            <person name="Hibbett D.S."/>
            <person name="Nagy L.G."/>
        </authorList>
    </citation>
    <scope>NUCLEOTIDE SEQUENCE [LARGE SCALE GENOMIC DNA]</scope>
    <source>
        <strain evidence="2 3">CBS 962.96</strain>
    </source>
</reference>
<feature type="compositionally biased region" description="Low complexity" evidence="1">
    <location>
        <begin position="650"/>
        <end position="663"/>
    </location>
</feature>
<feature type="region of interest" description="Disordered" evidence="1">
    <location>
        <begin position="297"/>
        <end position="460"/>
    </location>
</feature>
<sequence length="784" mass="84971">MSLNLRESRYHLHQVRLDKNQLLPHPTLPPTVFQTPPPRQLVLTSPPTPPPPHHPHHHTVGVAVAAKPTRHVRYRPTPVHHMHPHPYAHAYHHQRTTTRPQQQQISPLSPISTNNNFAAPIATVQGQPLSTNPSGPGSPLQSLFDHTSIRILRDISHLQTSCYAVLHNERREKEVMRVKMMRMKRERDLAWERLRGVKGLPESTGRPLVNVVAQNTHARQSLKRHRSDGDVDDMMVSMTAGLPTPPLSSDINKPPISTHGASALEIDSTGVDDSLDMDLDLDRYTLSYPSPYPNSYCNISSPSSPPPPPISGRRLFFDTSPSSNLSHNPTPTSLASSHAHPHDLSSPIHLASAKAKKKRGPCPLPLTADVLSHDPDNHEEYLRQRRGAKRRRIVIESETESSMSPVPVPFEFSNAQSSDKSSNGSGSGSGEDTLVDDHERRRTSSPSPSPYLSTSSKKEDAITSRILRVSPHISPPHLTTTAAALLATTLPGLPGGCCDSAAGRSSGYSSDSDCSGLGERDMDLESESDSDSDAESVEVPLALTLSSSYSMTKVDDDRSGRRTRVRAGGGSGDNVKGFELVRVKEAHVRHGQSTAPSSFSLEKEEGEERTSNTSSRKSPLQSVSSISISRTLTSTSTLTSTPTPTPALAPAPTSSSGPTQTPKTPSPSPNPKETSSSILKGLPKLDLKDLGQMFVQEGDRIHCRLCPRSESRSRSRSPPNAPSSSFPPTPANTPNLDAMIQHCTHSHPKAYSDVSGLSLDQVYMLRSVLGERSASASASLSSRS</sequence>
<dbReference type="OrthoDB" id="2951131at2759"/>
<feature type="region of interest" description="Disordered" evidence="1">
    <location>
        <begin position="243"/>
        <end position="265"/>
    </location>
</feature>
<feature type="compositionally biased region" description="Acidic residues" evidence="1">
    <location>
        <begin position="524"/>
        <end position="536"/>
    </location>
</feature>
<name>A0A4S8L365_DENBC</name>
<dbReference type="Proteomes" id="UP000297245">
    <property type="component" value="Unassembled WGS sequence"/>
</dbReference>
<feature type="compositionally biased region" description="Polar residues" evidence="1">
    <location>
        <begin position="319"/>
        <end position="336"/>
    </location>
</feature>